<organism evidence="1 2">
    <name type="scientific">Micromonospora pisi</name>
    <dbReference type="NCBI Taxonomy" id="589240"/>
    <lineage>
        <taxon>Bacteria</taxon>
        <taxon>Bacillati</taxon>
        <taxon>Actinomycetota</taxon>
        <taxon>Actinomycetes</taxon>
        <taxon>Micromonosporales</taxon>
        <taxon>Micromonosporaceae</taxon>
        <taxon>Micromonospora</taxon>
    </lineage>
</organism>
<dbReference type="Proteomes" id="UP000277671">
    <property type="component" value="Unassembled WGS sequence"/>
</dbReference>
<evidence type="ECO:0000313" key="1">
    <source>
        <dbReference type="EMBL" id="RKR87378.1"/>
    </source>
</evidence>
<gene>
    <name evidence="1" type="ORF">BDK92_1653</name>
</gene>
<proteinExistence type="predicted"/>
<name>A0A495JFQ4_9ACTN</name>
<protein>
    <submittedName>
        <fullName evidence="1">Uncharacterized protein</fullName>
    </submittedName>
</protein>
<sequence>MDSGRQLAAVGRAGARGAIAAMAMSGVRQATTSLGLVERTPPEQLLKHVAPALFNRVPVNRRPALVEFIHWSVGAFGGAAFGLLPRTVRRRAWVGPAYGFVFWAAFEATVAPKLGISRKRHGLGEQLALLVDHTLYGVVVGSSPWPHAD</sequence>
<dbReference type="RefSeq" id="WP_211349135.1">
    <property type="nucleotide sequence ID" value="NZ_RBKT01000001.1"/>
</dbReference>
<dbReference type="EMBL" id="RBKT01000001">
    <property type="protein sequence ID" value="RKR87378.1"/>
    <property type="molecule type" value="Genomic_DNA"/>
</dbReference>
<reference evidence="1 2" key="1">
    <citation type="submission" date="2018-10" db="EMBL/GenBank/DDBJ databases">
        <title>Sequencing the genomes of 1000 actinobacteria strains.</title>
        <authorList>
            <person name="Klenk H.-P."/>
        </authorList>
    </citation>
    <scope>NUCLEOTIDE SEQUENCE [LARGE SCALE GENOMIC DNA]</scope>
    <source>
        <strain evidence="1 2">DSM 45175</strain>
    </source>
</reference>
<accession>A0A495JFQ4</accession>
<keyword evidence="2" id="KW-1185">Reference proteome</keyword>
<evidence type="ECO:0000313" key="2">
    <source>
        <dbReference type="Proteomes" id="UP000277671"/>
    </source>
</evidence>
<dbReference type="AlphaFoldDB" id="A0A495JFQ4"/>
<comment type="caution">
    <text evidence="1">The sequence shown here is derived from an EMBL/GenBank/DDBJ whole genome shotgun (WGS) entry which is preliminary data.</text>
</comment>